<proteinExistence type="predicted"/>
<name>V5Z8F1_9GAMM</name>
<dbReference type="InterPro" id="IPR050587">
    <property type="entry name" value="GNT1/Glycosyltrans_8"/>
</dbReference>
<dbReference type="SUPFAM" id="SSF53448">
    <property type="entry name" value="Nucleotide-diphospho-sugar transferases"/>
    <property type="match status" value="1"/>
</dbReference>
<protein>
    <recommendedName>
        <fullName evidence="3">Glycosyl transferase</fullName>
    </recommendedName>
</protein>
<dbReference type="GO" id="GO:0016757">
    <property type="term" value="F:glycosyltransferase activity"/>
    <property type="evidence" value="ECO:0007669"/>
    <property type="project" value="InterPro"/>
</dbReference>
<evidence type="ECO:0000313" key="2">
    <source>
        <dbReference type="Proteomes" id="UP000018217"/>
    </source>
</evidence>
<dbReference type="InterPro" id="IPR029044">
    <property type="entry name" value="Nucleotide-diphossugar_trans"/>
</dbReference>
<evidence type="ECO:0008006" key="3">
    <source>
        <dbReference type="Google" id="ProtNLM"/>
    </source>
</evidence>
<dbReference type="STRING" id="1161919.EPIR_2262"/>
<dbReference type="InterPro" id="IPR002495">
    <property type="entry name" value="Glyco_trans_8"/>
</dbReference>
<dbReference type="RefSeq" id="WP_023655415.1">
    <property type="nucleotide sequence ID" value="NZ_CAHS01000015.1"/>
</dbReference>
<dbReference type="Proteomes" id="UP000018217">
    <property type="component" value="Unassembled WGS sequence"/>
</dbReference>
<accession>V5Z8F1</accession>
<dbReference type="CDD" id="cd02537">
    <property type="entry name" value="GT8_Glycogenin"/>
    <property type="match status" value="1"/>
</dbReference>
<dbReference type="Pfam" id="PF01501">
    <property type="entry name" value="Glyco_transf_8"/>
    <property type="match status" value="1"/>
</dbReference>
<gene>
    <name evidence="1" type="primary">sqdD</name>
    <name evidence="1" type="ORF">EPIR_2262</name>
</gene>
<dbReference type="PANTHER" id="PTHR11183">
    <property type="entry name" value="GLYCOGENIN SUBFAMILY MEMBER"/>
    <property type="match status" value="1"/>
</dbReference>
<dbReference type="Gene3D" id="3.90.550.10">
    <property type="entry name" value="Spore Coat Polysaccharide Biosynthesis Protein SpsA, Chain A"/>
    <property type="match status" value="1"/>
</dbReference>
<evidence type="ECO:0000313" key="1">
    <source>
        <dbReference type="EMBL" id="CCG87627.1"/>
    </source>
</evidence>
<keyword evidence="2" id="KW-1185">Reference proteome</keyword>
<comment type="caution">
    <text evidence="1">The sequence shown here is derived from an EMBL/GenBank/DDBJ whole genome shotgun (WGS) entry which is preliminary data.</text>
</comment>
<reference evidence="1 2" key="1">
    <citation type="journal article" date="2013" name="Syst. Appl. Microbiol.">
        <title>Phylogenetic position and virulence apparatus of the pear flower necrosis pathogen Erwinia piriflorinigrans CFBP 5888T as assessed by comparative genomics.</title>
        <authorList>
            <person name="Smits T.H."/>
            <person name="Rezzonico F."/>
            <person name="Lopez M.M."/>
            <person name="Blom J."/>
            <person name="Goesmann A."/>
            <person name="Frey J.E."/>
            <person name="Duffy B."/>
        </authorList>
    </citation>
    <scope>NUCLEOTIDE SEQUENCE [LARGE SCALE GENOMIC DNA]</scope>
    <source>
        <strain evidence="2">CFBP5888</strain>
    </source>
</reference>
<sequence>MKAWVTLLTQPDYMVGVRALHASLRACHSRYPLVVMVTGNIGNAQRQQLEQEGCLLRAVDPLHPDPKLTHSYANARFSEVWTKLAVWTLTEFERVAFLDADMLVTQNMDELFSLSLPTGTLAACHACRCNPNKIASYPADWVPENCFYSWCTGVDHVQQLDKVDNYLNGGFLLLTPDKAVFAEMLAQLSALDDLSGYLFAEQDFLNQFYHGRWQPLPWIYNALKTLPHQHPAVWDLSRVKNIHYILDKPWQKSPDKNDPYDALDQLWREIAQPLPVAD</sequence>
<dbReference type="EMBL" id="CAHS01000015">
    <property type="protein sequence ID" value="CCG87627.1"/>
    <property type="molecule type" value="Genomic_DNA"/>
</dbReference>
<dbReference type="OrthoDB" id="9807549at2"/>
<organism evidence="1 2">
    <name type="scientific">Erwinia piriflorinigrans CFBP 5888</name>
    <dbReference type="NCBI Taxonomy" id="1161919"/>
    <lineage>
        <taxon>Bacteria</taxon>
        <taxon>Pseudomonadati</taxon>
        <taxon>Pseudomonadota</taxon>
        <taxon>Gammaproteobacteria</taxon>
        <taxon>Enterobacterales</taxon>
        <taxon>Erwiniaceae</taxon>
        <taxon>Erwinia</taxon>
    </lineage>
</organism>
<dbReference type="AlphaFoldDB" id="V5Z8F1"/>